<evidence type="ECO:0000313" key="3">
    <source>
        <dbReference type="Proteomes" id="UP000027195"/>
    </source>
</evidence>
<dbReference type="GO" id="GO:0007165">
    <property type="term" value="P:signal transduction"/>
    <property type="evidence" value="ECO:0007669"/>
    <property type="project" value="TreeGrafter"/>
</dbReference>
<organism evidence="2 3">
    <name type="scientific">Botryobasidium botryosum (strain FD-172 SS1)</name>
    <dbReference type="NCBI Taxonomy" id="930990"/>
    <lineage>
        <taxon>Eukaryota</taxon>
        <taxon>Fungi</taxon>
        <taxon>Dikarya</taxon>
        <taxon>Basidiomycota</taxon>
        <taxon>Agaricomycotina</taxon>
        <taxon>Agaricomycetes</taxon>
        <taxon>Cantharellales</taxon>
        <taxon>Botryobasidiaceae</taxon>
        <taxon>Botryobasidium</taxon>
    </lineage>
</organism>
<dbReference type="GO" id="GO:0004672">
    <property type="term" value="F:protein kinase activity"/>
    <property type="evidence" value="ECO:0007669"/>
    <property type="project" value="InterPro"/>
</dbReference>
<sequence>MDPHASPILDSRAHMETHSTIAPATSSSSTLAPALITRTYDANFRWGAPEVLLGEMCRTPASDIFSLGRLMVELLTGDIPFSGLTDGAIIERIVAGQYDRPTDSHAIACGLDDNMWALALECWNRDPLERPSVSQVLESLRRMSEPLSMKERT</sequence>
<dbReference type="Proteomes" id="UP000027195">
    <property type="component" value="Unassembled WGS sequence"/>
</dbReference>
<dbReference type="InterPro" id="IPR050167">
    <property type="entry name" value="Ser_Thr_protein_kinase"/>
</dbReference>
<dbReference type="InterPro" id="IPR001245">
    <property type="entry name" value="Ser-Thr/Tyr_kinase_cat_dom"/>
</dbReference>
<dbReference type="Gene3D" id="1.10.510.10">
    <property type="entry name" value="Transferase(Phosphotransferase) domain 1"/>
    <property type="match status" value="1"/>
</dbReference>
<dbReference type="GO" id="GO:0005524">
    <property type="term" value="F:ATP binding"/>
    <property type="evidence" value="ECO:0007669"/>
    <property type="project" value="InterPro"/>
</dbReference>
<dbReference type="EMBL" id="KL198089">
    <property type="protein sequence ID" value="KDQ08546.1"/>
    <property type="molecule type" value="Genomic_DNA"/>
</dbReference>
<dbReference type="AlphaFoldDB" id="A0A067MAB8"/>
<dbReference type="GO" id="GO:0005737">
    <property type="term" value="C:cytoplasm"/>
    <property type="evidence" value="ECO:0007669"/>
    <property type="project" value="TreeGrafter"/>
</dbReference>
<dbReference type="STRING" id="930990.A0A067MAB8"/>
<name>A0A067MAB8_BOTB1</name>
<dbReference type="PANTHER" id="PTHR23257">
    <property type="entry name" value="SERINE-THREONINE PROTEIN KINASE"/>
    <property type="match status" value="1"/>
</dbReference>
<feature type="domain" description="Protein kinase" evidence="1">
    <location>
        <begin position="1"/>
        <end position="148"/>
    </location>
</feature>
<dbReference type="SUPFAM" id="SSF56112">
    <property type="entry name" value="Protein kinase-like (PK-like)"/>
    <property type="match status" value="1"/>
</dbReference>
<keyword evidence="3" id="KW-1185">Reference proteome</keyword>
<accession>A0A067MAB8</accession>
<dbReference type="Pfam" id="PF07714">
    <property type="entry name" value="PK_Tyr_Ser-Thr"/>
    <property type="match status" value="1"/>
</dbReference>
<dbReference type="InParanoid" id="A0A067MAB8"/>
<dbReference type="OrthoDB" id="4062651at2759"/>
<dbReference type="InterPro" id="IPR000719">
    <property type="entry name" value="Prot_kinase_dom"/>
</dbReference>
<dbReference type="InterPro" id="IPR011009">
    <property type="entry name" value="Kinase-like_dom_sf"/>
</dbReference>
<dbReference type="HOGENOM" id="CLU_1712968_0_0_1"/>
<proteinExistence type="predicted"/>
<gene>
    <name evidence="2" type="ORF">BOTBODRAFT_564093</name>
</gene>
<evidence type="ECO:0000259" key="1">
    <source>
        <dbReference type="PROSITE" id="PS50011"/>
    </source>
</evidence>
<protein>
    <recommendedName>
        <fullName evidence="1">Protein kinase domain-containing protein</fullName>
    </recommendedName>
</protein>
<reference evidence="3" key="1">
    <citation type="journal article" date="2014" name="Proc. Natl. Acad. Sci. U.S.A.">
        <title>Extensive sampling of basidiomycete genomes demonstrates inadequacy of the white-rot/brown-rot paradigm for wood decay fungi.</title>
        <authorList>
            <person name="Riley R."/>
            <person name="Salamov A.A."/>
            <person name="Brown D.W."/>
            <person name="Nagy L.G."/>
            <person name="Floudas D."/>
            <person name="Held B.W."/>
            <person name="Levasseur A."/>
            <person name="Lombard V."/>
            <person name="Morin E."/>
            <person name="Otillar R."/>
            <person name="Lindquist E.A."/>
            <person name="Sun H."/>
            <person name="LaButti K.M."/>
            <person name="Schmutz J."/>
            <person name="Jabbour D."/>
            <person name="Luo H."/>
            <person name="Baker S.E."/>
            <person name="Pisabarro A.G."/>
            <person name="Walton J.D."/>
            <person name="Blanchette R.A."/>
            <person name="Henrissat B."/>
            <person name="Martin F."/>
            <person name="Cullen D."/>
            <person name="Hibbett D.S."/>
            <person name="Grigoriev I.V."/>
        </authorList>
    </citation>
    <scope>NUCLEOTIDE SEQUENCE [LARGE SCALE GENOMIC DNA]</scope>
    <source>
        <strain evidence="3">FD-172 SS1</strain>
    </source>
</reference>
<evidence type="ECO:0000313" key="2">
    <source>
        <dbReference type="EMBL" id="KDQ08546.1"/>
    </source>
</evidence>
<dbReference type="PROSITE" id="PS50011">
    <property type="entry name" value="PROTEIN_KINASE_DOM"/>
    <property type="match status" value="1"/>
</dbReference>